<protein>
    <submittedName>
        <fullName evidence="1">Uncharacterized protein</fullName>
    </submittedName>
</protein>
<proteinExistence type="predicted"/>
<evidence type="ECO:0000313" key="1">
    <source>
        <dbReference type="EMBL" id="QJA82977.1"/>
    </source>
</evidence>
<accession>A0A6M3KLU5</accession>
<dbReference type="EMBL" id="MT142500">
    <property type="protein sequence ID" value="QJA82977.1"/>
    <property type="molecule type" value="Genomic_DNA"/>
</dbReference>
<dbReference type="EMBL" id="MT142879">
    <property type="protein sequence ID" value="QJA89935.1"/>
    <property type="molecule type" value="Genomic_DNA"/>
</dbReference>
<gene>
    <name evidence="1" type="ORF">MM415A00329_0031</name>
    <name evidence="2" type="ORF">MM415B02471_0009</name>
</gene>
<reference evidence="1" key="1">
    <citation type="submission" date="2020-03" db="EMBL/GenBank/DDBJ databases">
        <title>The deep terrestrial virosphere.</title>
        <authorList>
            <person name="Holmfeldt K."/>
            <person name="Nilsson E."/>
            <person name="Simone D."/>
            <person name="Lopez-Fernandez M."/>
            <person name="Wu X."/>
            <person name="de Brujin I."/>
            <person name="Lundin D."/>
            <person name="Andersson A."/>
            <person name="Bertilsson S."/>
            <person name="Dopson M."/>
        </authorList>
    </citation>
    <scope>NUCLEOTIDE SEQUENCE</scope>
    <source>
        <strain evidence="1">MM415A00329</strain>
        <strain evidence="2">MM415B02471</strain>
    </source>
</reference>
<name>A0A6M3KLU5_9ZZZZ</name>
<organism evidence="1">
    <name type="scientific">viral metagenome</name>
    <dbReference type="NCBI Taxonomy" id="1070528"/>
    <lineage>
        <taxon>unclassified sequences</taxon>
        <taxon>metagenomes</taxon>
        <taxon>organismal metagenomes</taxon>
    </lineage>
</organism>
<evidence type="ECO:0000313" key="2">
    <source>
        <dbReference type="EMBL" id="QJA89935.1"/>
    </source>
</evidence>
<dbReference type="AlphaFoldDB" id="A0A6M3KLU5"/>
<sequence>MNQTEYIELIKSRDPAIEWIRENWKWHGLESFIIIRLKNGKQRKIYPIKIDLEESKLKYIRDETCPNITHPAMFNAVLDMIEELEYRVSILPFPYDEPQYKIELQDASLQSIGKRNPLRHSVYSKSRSEAAAEALLWCIQEKIRRKQK</sequence>